<dbReference type="FunFam" id="3.40.50.720:FF:000165">
    <property type="entry name" value="3-ketodihydrosphingosine reductase"/>
    <property type="match status" value="1"/>
</dbReference>
<keyword evidence="5" id="KW-0547">Nucleotide-binding</keyword>
<evidence type="ECO:0000256" key="4">
    <source>
        <dbReference type="ARBA" id="ARBA00006484"/>
    </source>
</evidence>
<evidence type="ECO:0000256" key="5">
    <source>
        <dbReference type="ARBA" id="ARBA00022741"/>
    </source>
</evidence>
<name>A0A8B6E3T9_MYTGA</name>
<dbReference type="Pfam" id="PF00106">
    <property type="entry name" value="adh_short"/>
    <property type="match status" value="1"/>
</dbReference>
<accession>A0A8B6E3T9</accession>
<evidence type="ECO:0000256" key="11">
    <source>
        <dbReference type="ARBA" id="ARBA00026112"/>
    </source>
</evidence>
<comment type="pathway">
    <text evidence="3">Sphingolipid metabolism.</text>
</comment>
<reference evidence="17" key="1">
    <citation type="submission" date="2018-11" db="EMBL/GenBank/DDBJ databases">
        <authorList>
            <person name="Alioto T."/>
            <person name="Alioto T."/>
        </authorList>
    </citation>
    <scope>NUCLEOTIDE SEQUENCE</scope>
</reference>
<dbReference type="GO" id="GO:0047560">
    <property type="term" value="F:3-dehydrosphinganine reductase activity"/>
    <property type="evidence" value="ECO:0007669"/>
    <property type="project" value="UniProtKB-EC"/>
</dbReference>
<dbReference type="InterPro" id="IPR036291">
    <property type="entry name" value="NAD(P)-bd_dom_sf"/>
</dbReference>
<comment type="subcellular location">
    <subcellularLocation>
        <location evidence="1">Endoplasmic reticulum</location>
    </subcellularLocation>
</comment>
<evidence type="ECO:0000256" key="15">
    <source>
        <dbReference type="SAM" id="Phobius"/>
    </source>
</evidence>
<dbReference type="GO" id="GO:0006666">
    <property type="term" value="P:3-keto-sphinganine metabolic process"/>
    <property type="evidence" value="ECO:0007669"/>
    <property type="project" value="InterPro"/>
</dbReference>
<evidence type="ECO:0000256" key="3">
    <source>
        <dbReference type="ARBA" id="ARBA00004991"/>
    </source>
</evidence>
<dbReference type="PRINTS" id="PR00080">
    <property type="entry name" value="SDRFAMILY"/>
</dbReference>
<evidence type="ECO:0000256" key="1">
    <source>
        <dbReference type="ARBA" id="ARBA00004240"/>
    </source>
</evidence>
<dbReference type="EC" id="1.1.1.102" evidence="11"/>
<dbReference type="AlphaFoldDB" id="A0A8B6E3T9"/>
<evidence type="ECO:0000313" key="17">
    <source>
        <dbReference type="EMBL" id="VDI28628.1"/>
    </source>
</evidence>
<evidence type="ECO:0000313" key="18">
    <source>
        <dbReference type="Proteomes" id="UP000596742"/>
    </source>
</evidence>
<evidence type="ECO:0000259" key="16">
    <source>
        <dbReference type="SMART" id="SM00822"/>
    </source>
</evidence>
<evidence type="ECO:0000256" key="14">
    <source>
        <dbReference type="RuleBase" id="RU000363"/>
    </source>
</evidence>
<dbReference type="CDD" id="cd08939">
    <property type="entry name" value="KDSR-like_SDR_c"/>
    <property type="match status" value="1"/>
</dbReference>
<keyword evidence="10" id="KW-0443">Lipid metabolism</keyword>
<dbReference type="PROSITE" id="PS00061">
    <property type="entry name" value="ADH_SHORT"/>
    <property type="match status" value="1"/>
</dbReference>
<evidence type="ECO:0000256" key="13">
    <source>
        <dbReference type="ARBA" id="ARBA00048930"/>
    </source>
</evidence>
<dbReference type="PANTHER" id="PTHR43550">
    <property type="entry name" value="3-KETODIHYDROSPHINGOSINE REDUCTASE"/>
    <property type="match status" value="1"/>
</dbReference>
<keyword evidence="18" id="KW-1185">Reference proteome</keyword>
<dbReference type="SUPFAM" id="SSF51735">
    <property type="entry name" value="NAD(P)-binding Rossmann-fold domains"/>
    <property type="match status" value="1"/>
</dbReference>
<dbReference type="OrthoDB" id="37659at2759"/>
<keyword evidence="9 17" id="KW-0560">Oxidoreductase</keyword>
<evidence type="ECO:0000256" key="9">
    <source>
        <dbReference type="ARBA" id="ARBA00023002"/>
    </source>
</evidence>
<dbReference type="PANTHER" id="PTHR43550:SF3">
    <property type="entry name" value="3-KETODIHYDROSPHINGOSINE REDUCTASE"/>
    <property type="match status" value="1"/>
</dbReference>
<dbReference type="SMART" id="SM00822">
    <property type="entry name" value="PKS_KR"/>
    <property type="match status" value="1"/>
</dbReference>
<dbReference type="Proteomes" id="UP000596742">
    <property type="component" value="Unassembled WGS sequence"/>
</dbReference>
<comment type="catalytic activity">
    <reaction evidence="13">
        <text>sphinganine + NADP(+) = 3-oxosphinganine + NADPH + H(+)</text>
        <dbReference type="Rhea" id="RHEA:22640"/>
        <dbReference type="ChEBI" id="CHEBI:15378"/>
        <dbReference type="ChEBI" id="CHEBI:57783"/>
        <dbReference type="ChEBI" id="CHEBI:57817"/>
        <dbReference type="ChEBI" id="CHEBI:58299"/>
        <dbReference type="ChEBI" id="CHEBI:58349"/>
        <dbReference type="EC" id="1.1.1.102"/>
    </reaction>
    <physiologicalReaction direction="right-to-left" evidence="13">
        <dbReference type="Rhea" id="RHEA:22642"/>
    </physiologicalReaction>
</comment>
<dbReference type="InterPro" id="IPR002347">
    <property type="entry name" value="SDR_fam"/>
</dbReference>
<evidence type="ECO:0000256" key="12">
    <source>
        <dbReference type="ARBA" id="ARBA00044737"/>
    </source>
</evidence>
<dbReference type="InterPro" id="IPR045022">
    <property type="entry name" value="KDSR-like"/>
</dbReference>
<dbReference type="InterPro" id="IPR020904">
    <property type="entry name" value="Sc_DH/Rdtase_CS"/>
</dbReference>
<comment type="pathway">
    <text evidence="2">Lipid metabolism; sphingolipid metabolism.</text>
</comment>
<evidence type="ECO:0000256" key="10">
    <source>
        <dbReference type="ARBA" id="ARBA00023098"/>
    </source>
</evidence>
<comment type="similarity">
    <text evidence="4 14">Belongs to the short-chain dehydrogenases/reductases (SDR) family.</text>
</comment>
<comment type="function">
    <text evidence="12">Catalyzes the reduction of 3'-oxosphinganine (3-ketodihydrosphingosine/KDS) to sphinganine (dihydrosphingosine/DHS), the second step of de novo sphingolipid biosynthesis.</text>
</comment>
<dbReference type="GO" id="GO:0000166">
    <property type="term" value="F:nucleotide binding"/>
    <property type="evidence" value="ECO:0007669"/>
    <property type="project" value="UniProtKB-KW"/>
</dbReference>
<dbReference type="PRINTS" id="PR00081">
    <property type="entry name" value="GDHRDH"/>
</dbReference>
<comment type="caution">
    <text evidence="17">The sequence shown here is derived from an EMBL/GenBank/DDBJ whole genome shotgun (WGS) entry which is preliminary data.</text>
</comment>
<protein>
    <recommendedName>
        <fullName evidence="11">3-dehydrosphinganine reductase</fullName>
        <ecNumber evidence="11">1.1.1.102</ecNumber>
    </recommendedName>
</protein>
<proteinExistence type="inferred from homology"/>
<evidence type="ECO:0000256" key="6">
    <source>
        <dbReference type="ARBA" id="ARBA00022824"/>
    </source>
</evidence>
<feature type="domain" description="Ketoreductase" evidence="16">
    <location>
        <begin position="33"/>
        <end position="220"/>
    </location>
</feature>
<keyword evidence="15" id="KW-0812">Transmembrane</keyword>
<dbReference type="Gene3D" id="3.40.50.720">
    <property type="entry name" value="NAD(P)-binding Rossmann-like Domain"/>
    <property type="match status" value="1"/>
</dbReference>
<dbReference type="GO" id="GO:0030148">
    <property type="term" value="P:sphingolipid biosynthetic process"/>
    <property type="evidence" value="ECO:0007669"/>
    <property type="project" value="InterPro"/>
</dbReference>
<dbReference type="GO" id="GO:0005789">
    <property type="term" value="C:endoplasmic reticulum membrane"/>
    <property type="evidence" value="ECO:0007669"/>
    <property type="project" value="TreeGrafter"/>
</dbReference>
<dbReference type="EMBL" id="UYJE01004511">
    <property type="protein sequence ID" value="VDI28628.1"/>
    <property type="molecule type" value="Genomic_DNA"/>
</dbReference>
<dbReference type="InterPro" id="IPR057326">
    <property type="entry name" value="KR_dom"/>
</dbReference>
<keyword evidence="8" id="KW-0746">Sphingolipid metabolism</keyword>
<gene>
    <name evidence="17" type="ORF">MGAL_10B013220</name>
</gene>
<keyword evidence="15" id="KW-0472">Membrane</keyword>
<evidence type="ECO:0000256" key="7">
    <source>
        <dbReference type="ARBA" id="ARBA00022857"/>
    </source>
</evidence>
<keyword evidence="7" id="KW-0521">NADP</keyword>
<keyword evidence="6" id="KW-0256">Endoplasmic reticulum</keyword>
<evidence type="ECO:0000256" key="2">
    <source>
        <dbReference type="ARBA" id="ARBA00004760"/>
    </source>
</evidence>
<keyword evidence="15" id="KW-1133">Transmembrane helix</keyword>
<sequence>MLLELFLLLCLIGIFKFVISWLVSPQVLKLDGKHVLITGGSSGIGKAMAKEAIRRGAVVSIMARNITKLEAAKVDLEKVAGNNFKPVCIVSVDVAGDYEEVQKAVQKTEDKQGPVNMLINCAGIGVAKTFEDLKIDEFKKLMNLNYFGSVQTTKAVISKMKEQGGGRIVFISSQAGQLGLFGYTGYAASKFALRGLAESLQMEVRPYNIYVTVAHPPDTETPGFEEEERNKPEETKLISGTSGLFKPEAVAKQILQDSVNGRFCSYIGLDGWMLANITCGMSPVHSMCDAIQQVLTVSVFRLISFFYLCHFTRIVRKCKAKRDKEQKEKME</sequence>
<organism evidence="17 18">
    <name type="scientific">Mytilus galloprovincialis</name>
    <name type="common">Mediterranean mussel</name>
    <dbReference type="NCBI Taxonomy" id="29158"/>
    <lineage>
        <taxon>Eukaryota</taxon>
        <taxon>Metazoa</taxon>
        <taxon>Spiralia</taxon>
        <taxon>Lophotrochozoa</taxon>
        <taxon>Mollusca</taxon>
        <taxon>Bivalvia</taxon>
        <taxon>Autobranchia</taxon>
        <taxon>Pteriomorphia</taxon>
        <taxon>Mytilida</taxon>
        <taxon>Mytiloidea</taxon>
        <taxon>Mytilidae</taxon>
        <taxon>Mytilinae</taxon>
        <taxon>Mytilus</taxon>
    </lineage>
</organism>
<feature type="transmembrane region" description="Helical" evidence="15">
    <location>
        <begin position="294"/>
        <end position="315"/>
    </location>
</feature>
<evidence type="ECO:0000256" key="8">
    <source>
        <dbReference type="ARBA" id="ARBA00022919"/>
    </source>
</evidence>